<dbReference type="Proteomes" id="UP000321089">
    <property type="component" value="Unassembled WGS sequence"/>
</dbReference>
<gene>
    <name evidence="2" type="ORF">CBU02nite_35090</name>
</gene>
<organism evidence="2 3">
    <name type="scientific">Clostridium butyricum</name>
    <dbReference type="NCBI Taxonomy" id="1492"/>
    <lineage>
        <taxon>Bacteria</taxon>
        <taxon>Bacillati</taxon>
        <taxon>Bacillota</taxon>
        <taxon>Clostridia</taxon>
        <taxon>Eubacteriales</taxon>
        <taxon>Clostridiaceae</taxon>
        <taxon>Clostridium</taxon>
    </lineage>
</organism>
<name>A0A512TSB0_CLOBU</name>
<dbReference type="AlphaFoldDB" id="A0A512TSB0"/>
<keyword evidence="1" id="KW-0472">Membrane</keyword>
<evidence type="ECO:0000256" key="1">
    <source>
        <dbReference type="SAM" id="Phobius"/>
    </source>
</evidence>
<reference evidence="2 3" key="1">
    <citation type="submission" date="2019-07" db="EMBL/GenBank/DDBJ databases">
        <title>Whole genome shotgun sequence of Clostridium butyricum NBRC 3858.</title>
        <authorList>
            <person name="Hosoyama A."/>
            <person name="Uohara A."/>
            <person name="Ohji S."/>
            <person name="Ichikawa N."/>
        </authorList>
    </citation>
    <scope>NUCLEOTIDE SEQUENCE [LARGE SCALE GENOMIC DNA]</scope>
    <source>
        <strain evidence="2 3">NBRC 3858</strain>
    </source>
</reference>
<keyword evidence="1" id="KW-0812">Transmembrane</keyword>
<sequence>MLILLYNIFRFNGIILKIYLYLYYFPATFNAVFTTFSTVNPNCSNNLSAGPDAPNVSSEYN</sequence>
<keyword evidence="1" id="KW-1133">Transmembrane helix</keyword>
<evidence type="ECO:0000313" key="2">
    <source>
        <dbReference type="EMBL" id="GEQ23003.1"/>
    </source>
</evidence>
<feature type="transmembrane region" description="Helical" evidence="1">
    <location>
        <begin position="21"/>
        <end position="39"/>
    </location>
</feature>
<dbReference type="EMBL" id="BKBC01000071">
    <property type="protein sequence ID" value="GEQ23003.1"/>
    <property type="molecule type" value="Genomic_DNA"/>
</dbReference>
<comment type="caution">
    <text evidence="2">The sequence shown here is derived from an EMBL/GenBank/DDBJ whole genome shotgun (WGS) entry which is preliminary data.</text>
</comment>
<proteinExistence type="predicted"/>
<accession>A0A512TSB0</accession>
<evidence type="ECO:0000313" key="3">
    <source>
        <dbReference type="Proteomes" id="UP000321089"/>
    </source>
</evidence>
<protein>
    <submittedName>
        <fullName evidence="2">Uncharacterized protein</fullName>
    </submittedName>
</protein>